<protein>
    <submittedName>
        <fullName evidence="1">Uncharacterized protein</fullName>
    </submittedName>
</protein>
<dbReference type="RefSeq" id="WP_226584089.1">
    <property type="nucleotide sequence ID" value="NZ_BLAY01000059.1"/>
</dbReference>
<keyword evidence="2" id="KW-1185">Reference proteome</keyword>
<reference evidence="1" key="1">
    <citation type="submission" date="2019-10" db="EMBL/GenBank/DDBJ databases">
        <title>Draft genome sequece of Microseira wollei NIES-4236.</title>
        <authorList>
            <person name="Yamaguchi H."/>
            <person name="Suzuki S."/>
            <person name="Kawachi M."/>
        </authorList>
    </citation>
    <scope>NUCLEOTIDE SEQUENCE</scope>
    <source>
        <strain evidence="1">NIES-4236</strain>
    </source>
</reference>
<name>A0AAV3XFH8_9CYAN</name>
<gene>
    <name evidence="1" type="ORF">MiSe_38760</name>
</gene>
<organism evidence="1 2">
    <name type="scientific">Microseira wollei NIES-4236</name>
    <dbReference type="NCBI Taxonomy" id="2530354"/>
    <lineage>
        <taxon>Bacteria</taxon>
        <taxon>Bacillati</taxon>
        <taxon>Cyanobacteriota</taxon>
        <taxon>Cyanophyceae</taxon>
        <taxon>Oscillatoriophycideae</taxon>
        <taxon>Aerosakkonematales</taxon>
        <taxon>Aerosakkonemataceae</taxon>
        <taxon>Microseira</taxon>
    </lineage>
</organism>
<accession>A0AAV3XFH8</accession>
<dbReference type="EMBL" id="BLAY01000059">
    <property type="protein sequence ID" value="GET39112.1"/>
    <property type="molecule type" value="Genomic_DNA"/>
</dbReference>
<evidence type="ECO:0000313" key="1">
    <source>
        <dbReference type="EMBL" id="GET39112.1"/>
    </source>
</evidence>
<dbReference type="Proteomes" id="UP001050975">
    <property type="component" value="Unassembled WGS sequence"/>
</dbReference>
<proteinExistence type="predicted"/>
<dbReference type="AlphaFoldDB" id="A0AAV3XFH8"/>
<sequence>MLGVLYPILWFCGVGDAIAKNQKTGFLPKTRFLEQYLFIKQDETHKTPVIYAGDLVQTGLLSPVLKRNVCAKITLVSTRS</sequence>
<evidence type="ECO:0000313" key="2">
    <source>
        <dbReference type="Proteomes" id="UP001050975"/>
    </source>
</evidence>
<comment type="caution">
    <text evidence="1">The sequence shown here is derived from an EMBL/GenBank/DDBJ whole genome shotgun (WGS) entry which is preliminary data.</text>
</comment>